<evidence type="ECO:0000313" key="4">
    <source>
        <dbReference type="Proteomes" id="UP000290958"/>
    </source>
</evidence>
<keyword evidence="4" id="KW-1185">Reference proteome</keyword>
<dbReference type="CDD" id="cd07814">
    <property type="entry name" value="SRPBCC_CalC_Aha1-like"/>
    <property type="match status" value="1"/>
</dbReference>
<evidence type="ECO:0000259" key="2">
    <source>
        <dbReference type="Pfam" id="PF08327"/>
    </source>
</evidence>
<name>A0A4Q1KEB2_9SPHN</name>
<dbReference type="Gene3D" id="3.30.530.20">
    <property type="match status" value="1"/>
</dbReference>
<dbReference type="InterPro" id="IPR023393">
    <property type="entry name" value="START-like_dom_sf"/>
</dbReference>
<reference evidence="4" key="1">
    <citation type="submission" date="2019-01" db="EMBL/GenBank/DDBJ databases">
        <title>Cytophagaceae bacterium strain CAR-16.</title>
        <authorList>
            <person name="Chen W.-M."/>
        </authorList>
    </citation>
    <scope>NUCLEOTIDE SEQUENCE [LARGE SCALE GENOMIC DNA]</scope>
    <source>
        <strain evidence="4">CHR27</strain>
    </source>
</reference>
<accession>A0A4Q1KEB2</accession>
<dbReference type="SUPFAM" id="SSF55961">
    <property type="entry name" value="Bet v1-like"/>
    <property type="match status" value="1"/>
</dbReference>
<sequence>MRISNHFPKSRKVPMTDLSTMPQFVISRHFDAPIERVFDAWADIERYADWSGPKGSKVETISGAIAVGSHLHSTVSHPDMPPMYTWCVYREIDRPRRIVWEQSFADADGNITSPPFFEHWPRVLLTEIDFVEKDGGTELTLRWTPIEATPEALEMFVSQMASMTGGWSGSFDELAEYLAD</sequence>
<evidence type="ECO:0000256" key="1">
    <source>
        <dbReference type="ARBA" id="ARBA00006817"/>
    </source>
</evidence>
<protein>
    <submittedName>
        <fullName evidence="3">SRPBCC domain-containing protein</fullName>
    </submittedName>
</protein>
<feature type="domain" description="Activator of Hsp90 ATPase homologue 1/2-like C-terminal" evidence="2">
    <location>
        <begin position="31"/>
        <end position="178"/>
    </location>
</feature>
<dbReference type="InterPro" id="IPR013538">
    <property type="entry name" value="ASHA1/2-like_C"/>
</dbReference>
<proteinExistence type="inferred from homology"/>
<dbReference type="Pfam" id="PF08327">
    <property type="entry name" value="AHSA1"/>
    <property type="match status" value="1"/>
</dbReference>
<gene>
    <name evidence="3" type="ORF">EQG66_12940</name>
</gene>
<comment type="caution">
    <text evidence="3">The sequence shown here is derived from an EMBL/GenBank/DDBJ whole genome shotgun (WGS) entry which is preliminary data.</text>
</comment>
<evidence type="ECO:0000313" key="3">
    <source>
        <dbReference type="EMBL" id="RXR26476.1"/>
    </source>
</evidence>
<dbReference type="AlphaFoldDB" id="A0A4Q1KEB2"/>
<dbReference type="OrthoDB" id="9805228at2"/>
<organism evidence="3 4">
    <name type="scientific">Sphingobium fluviale</name>
    <dbReference type="NCBI Taxonomy" id="2506423"/>
    <lineage>
        <taxon>Bacteria</taxon>
        <taxon>Pseudomonadati</taxon>
        <taxon>Pseudomonadota</taxon>
        <taxon>Alphaproteobacteria</taxon>
        <taxon>Sphingomonadales</taxon>
        <taxon>Sphingomonadaceae</taxon>
        <taxon>Sphingobium</taxon>
    </lineage>
</organism>
<comment type="similarity">
    <text evidence="1">Belongs to the AHA1 family.</text>
</comment>
<dbReference type="Proteomes" id="UP000290958">
    <property type="component" value="Unassembled WGS sequence"/>
</dbReference>
<dbReference type="EMBL" id="SBKP01000015">
    <property type="protein sequence ID" value="RXR26476.1"/>
    <property type="molecule type" value="Genomic_DNA"/>
</dbReference>